<sequence length="753" mass="85803">MKTRRTNPHKQKLSNRANPELNCAYSKSGRSRGLLASGAFRSLSSATSSRTLKSQAKFKCLQGKNNEYNDEKTEQSQTRYCRSRVCLQEIQKKQKKNRVTKRNNSLSLRSLERERYIVKSRAPIMSTTDKQELLDGLEHEYSTFNRRTCVDRKKHCINDSIDKFRNLTSLPTEGVLNEFQIFKTKSSSLAPKMKEMYFSVEPGDIKKVLVKKDTQETLDCSKAPNKRSQQAILRYFSVLISSQLPNNNKELPLKEQIEEYTKKCDKKVGRSVNKINKWKSVPSSMVSKLSKHCKTPRATQGGVSSNTKEEWDRVNKLHEDIDKINLSLGLKDSPKIDIPVQKETNEPYNCVENFEIINISKPYKTRKLASSTPGSNKLSFKGPKFHKISYSRKLERPENADKINTILRGSIGKATTSRDCKINDFANSDLTNRDSSHDGTKIFKRTRVHTDYRTASHNRNQEALKSLERNLVKCLSKVKTKKGVVPMKSEYKHKSSFSASKGLNKCQQKVQNTNCISRKQSIHKNLAYNTLDKSKIATSKPKVVTVQLTHDIHPKTATPYLQNSQSSPQAQAPHSNFKATFCRQGDGQNFGILPNVQINLTDEHLGVGQYEKSYSNESRQMDISTCSKTSKEGSEIRKFTILEKIRNRGVYKHALRTNRNTITREKINGLDKDHCKSFNLTQSEINLESADTERVEMNKPYRTPLMSNINIFGNSFSKKTSVSTLQRTPKHVLTKDPQKIATGKIDLKPNTLV</sequence>
<comment type="caution">
    <text evidence="2">The sequence shown here is derived from an EMBL/GenBank/DDBJ whole genome shotgun (WGS) entry which is preliminary data.</text>
</comment>
<accession>A0AAD2D9H7</accession>
<evidence type="ECO:0000313" key="3">
    <source>
        <dbReference type="Proteomes" id="UP001295684"/>
    </source>
</evidence>
<organism evidence="2 3">
    <name type="scientific">Euplotes crassus</name>
    <dbReference type="NCBI Taxonomy" id="5936"/>
    <lineage>
        <taxon>Eukaryota</taxon>
        <taxon>Sar</taxon>
        <taxon>Alveolata</taxon>
        <taxon>Ciliophora</taxon>
        <taxon>Intramacronucleata</taxon>
        <taxon>Spirotrichea</taxon>
        <taxon>Hypotrichia</taxon>
        <taxon>Euplotida</taxon>
        <taxon>Euplotidae</taxon>
        <taxon>Moneuplotes</taxon>
    </lineage>
</organism>
<gene>
    <name evidence="2" type="ORF">ECRASSUSDP1_LOCUS27586</name>
</gene>
<protein>
    <submittedName>
        <fullName evidence="2">Uncharacterized protein</fullName>
    </submittedName>
</protein>
<feature type="region of interest" description="Disordered" evidence="1">
    <location>
        <begin position="1"/>
        <end position="22"/>
    </location>
</feature>
<keyword evidence="3" id="KW-1185">Reference proteome</keyword>
<dbReference type="EMBL" id="CAMPGE010028467">
    <property type="protein sequence ID" value="CAI2385987.1"/>
    <property type="molecule type" value="Genomic_DNA"/>
</dbReference>
<reference evidence="2" key="1">
    <citation type="submission" date="2023-07" db="EMBL/GenBank/DDBJ databases">
        <authorList>
            <consortium name="AG Swart"/>
            <person name="Singh M."/>
            <person name="Singh A."/>
            <person name="Seah K."/>
            <person name="Emmerich C."/>
        </authorList>
    </citation>
    <scope>NUCLEOTIDE SEQUENCE</scope>
    <source>
        <strain evidence="2">DP1</strain>
    </source>
</reference>
<feature type="compositionally biased region" description="Basic residues" evidence="1">
    <location>
        <begin position="1"/>
        <end position="13"/>
    </location>
</feature>
<proteinExistence type="predicted"/>
<evidence type="ECO:0000256" key="1">
    <source>
        <dbReference type="SAM" id="MobiDB-lite"/>
    </source>
</evidence>
<evidence type="ECO:0000313" key="2">
    <source>
        <dbReference type="EMBL" id="CAI2385987.1"/>
    </source>
</evidence>
<dbReference type="Proteomes" id="UP001295684">
    <property type="component" value="Unassembled WGS sequence"/>
</dbReference>
<dbReference type="AlphaFoldDB" id="A0AAD2D9H7"/>
<name>A0AAD2D9H7_EUPCR</name>